<dbReference type="EMBL" id="KE651167">
    <property type="protein sequence ID" value="EEB09226.2"/>
    <property type="molecule type" value="Genomic_DNA"/>
</dbReference>
<dbReference type="RefSeq" id="XP_002175519.2">
    <property type="nucleotide sequence ID" value="XM_002175483.2"/>
</dbReference>
<dbReference type="JaponicusDB" id="SJAG_04410">
    <property type="gene designation" value="hnt3"/>
</dbReference>
<sequence length="259" mass="30702">MYIMPKEKNAFKELMSRKLSVPDYQNPSSNDRLKKRNYFDKSTRSYWGTHLRKYLLKPEAESNVLYFDDSYVLIRDAYPKAQVHLLLIPRDQDVSKLHPYEIIRTRPDIIKKLLQLINGDLKSIILKEARSTVYQDIETVDEEEIWNFLNIGFHSKPSEMNLHVHIISKDSVSSSMKKPLHYILFHTEYFIPLTTEAQNLPDITQFGDQFMKQDLVCWRCKCSFQRKFSSFKEHLNVELATYKELTLQRLAKESTEKDV</sequence>
<dbReference type="STRING" id="402676.B6K6S2"/>
<dbReference type="PANTHER" id="PTHR12486:SF4">
    <property type="entry name" value="APRATAXIN"/>
    <property type="match status" value="1"/>
</dbReference>
<dbReference type="InterPro" id="IPR036265">
    <property type="entry name" value="HIT-like_sf"/>
</dbReference>
<evidence type="ECO:0000313" key="3">
    <source>
        <dbReference type="JaponicusDB" id="SJAG_04410"/>
    </source>
</evidence>
<dbReference type="GO" id="GO:0003697">
    <property type="term" value="F:single-stranded DNA binding"/>
    <property type="evidence" value="ECO:0000318"/>
    <property type="project" value="GO_Central"/>
</dbReference>
<dbReference type="GO" id="GO:0030983">
    <property type="term" value="F:mismatched DNA binding"/>
    <property type="evidence" value="ECO:0000318"/>
    <property type="project" value="GO_Central"/>
</dbReference>
<gene>
    <name evidence="3" type="primary">hnt3</name>
    <name evidence="2" type="ORF">SJAG_04410</name>
</gene>
<reference evidence="2 4" key="1">
    <citation type="journal article" date="2011" name="Science">
        <title>Comparative functional genomics of the fission yeasts.</title>
        <authorList>
            <person name="Rhind N."/>
            <person name="Chen Z."/>
            <person name="Yassour M."/>
            <person name="Thompson D.A."/>
            <person name="Haas B.J."/>
            <person name="Habib N."/>
            <person name="Wapinski I."/>
            <person name="Roy S."/>
            <person name="Lin M.F."/>
            <person name="Heiman D.I."/>
            <person name="Young S.K."/>
            <person name="Furuya K."/>
            <person name="Guo Y."/>
            <person name="Pidoux A."/>
            <person name="Chen H.M."/>
            <person name="Robbertse B."/>
            <person name="Goldberg J.M."/>
            <person name="Aoki K."/>
            <person name="Bayne E.H."/>
            <person name="Berlin A.M."/>
            <person name="Desjardins C.A."/>
            <person name="Dobbs E."/>
            <person name="Dukaj L."/>
            <person name="Fan L."/>
            <person name="FitzGerald M.G."/>
            <person name="French C."/>
            <person name="Gujja S."/>
            <person name="Hansen K."/>
            <person name="Keifenheim D."/>
            <person name="Levin J.Z."/>
            <person name="Mosher R.A."/>
            <person name="Mueller C.A."/>
            <person name="Pfiffner J."/>
            <person name="Priest M."/>
            <person name="Russ C."/>
            <person name="Smialowska A."/>
            <person name="Swoboda P."/>
            <person name="Sykes S.M."/>
            <person name="Vaughn M."/>
            <person name="Vengrova S."/>
            <person name="Yoder R."/>
            <person name="Zeng Q."/>
            <person name="Allshire R."/>
            <person name="Baulcombe D."/>
            <person name="Birren B.W."/>
            <person name="Brown W."/>
            <person name="Ekwall K."/>
            <person name="Kellis M."/>
            <person name="Leatherwood J."/>
            <person name="Levin H."/>
            <person name="Margalit H."/>
            <person name="Martienssen R."/>
            <person name="Nieduszynski C.A."/>
            <person name="Spatafora J.W."/>
            <person name="Friedman N."/>
            <person name="Dalgaard J.Z."/>
            <person name="Baumann P."/>
            <person name="Niki H."/>
            <person name="Regev A."/>
            <person name="Nusbaum C."/>
        </authorList>
    </citation>
    <scope>NUCLEOTIDE SEQUENCE [LARGE SCALE GENOMIC DNA]</scope>
    <source>
        <strain evidence="4">yFS275 / FY16936</strain>
    </source>
</reference>
<dbReference type="GO" id="GO:0033699">
    <property type="term" value="F:DNA 5'-adenosine monophosphate hydrolase activity"/>
    <property type="evidence" value="ECO:0000318"/>
    <property type="project" value="GO_Central"/>
</dbReference>
<dbReference type="GeneID" id="7050961"/>
<evidence type="ECO:0000259" key="1">
    <source>
        <dbReference type="Pfam" id="PF16278"/>
    </source>
</evidence>
<proteinExistence type="predicted"/>
<dbReference type="eggNOG" id="KOG0562">
    <property type="taxonomic scope" value="Eukaryota"/>
</dbReference>
<dbReference type="Proteomes" id="UP000001744">
    <property type="component" value="Unassembled WGS sequence"/>
</dbReference>
<dbReference type="AlphaFoldDB" id="B6K6S2"/>
<dbReference type="InterPro" id="IPR032566">
    <property type="entry name" value="Znf-C2HE"/>
</dbReference>
<dbReference type="GO" id="GO:1990165">
    <property type="term" value="F:single-strand break-containing DNA binding"/>
    <property type="evidence" value="ECO:0000318"/>
    <property type="project" value="GO_Central"/>
</dbReference>
<name>B6K6S2_SCHJY</name>
<dbReference type="VEuPathDB" id="FungiDB:SJAG_04410"/>
<dbReference type="PANTHER" id="PTHR12486">
    <property type="entry name" value="APRATAXIN-RELATED"/>
    <property type="match status" value="1"/>
</dbReference>
<evidence type="ECO:0000313" key="4">
    <source>
        <dbReference type="Proteomes" id="UP000001744"/>
    </source>
</evidence>
<evidence type="ECO:0000313" key="2">
    <source>
        <dbReference type="EMBL" id="EEB09226.2"/>
    </source>
</evidence>
<dbReference type="OMA" id="IHDMFPK"/>
<dbReference type="SUPFAM" id="SSF54197">
    <property type="entry name" value="HIT-like"/>
    <property type="match status" value="1"/>
</dbReference>
<accession>B6K6S2</accession>
<feature type="domain" description="Aprataxin C2HE/C2H2/C2HC zinc finger" evidence="1">
    <location>
        <begin position="187"/>
        <end position="239"/>
    </location>
</feature>
<dbReference type="Pfam" id="PF16278">
    <property type="entry name" value="zf-C2HE"/>
    <property type="match status" value="1"/>
</dbReference>
<dbReference type="GO" id="GO:0005634">
    <property type="term" value="C:nucleus"/>
    <property type="evidence" value="ECO:0000318"/>
    <property type="project" value="GO_Central"/>
</dbReference>
<dbReference type="GO" id="GO:0003725">
    <property type="term" value="F:double-stranded RNA binding"/>
    <property type="evidence" value="ECO:0000318"/>
    <property type="project" value="GO_Central"/>
</dbReference>
<keyword evidence="4" id="KW-1185">Reference proteome</keyword>
<dbReference type="HOGENOM" id="CLU_066882_0_0_1"/>
<protein>
    <submittedName>
        <fullName evidence="2">Aprataxin</fullName>
    </submittedName>
</protein>
<dbReference type="Pfam" id="PF11969">
    <property type="entry name" value="DcpS_C"/>
    <property type="match status" value="1"/>
</dbReference>
<organism evidence="2 4">
    <name type="scientific">Schizosaccharomyces japonicus (strain yFS275 / FY16936)</name>
    <name type="common">Fission yeast</name>
    <dbReference type="NCBI Taxonomy" id="402676"/>
    <lineage>
        <taxon>Eukaryota</taxon>
        <taxon>Fungi</taxon>
        <taxon>Dikarya</taxon>
        <taxon>Ascomycota</taxon>
        <taxon>Taphrinomycotina</taxon>
        <taxon>Schizosaccharomycetes</taxon>
        <taxon>Schizosaccharomycetales</taxon>
        <taxon>Schizosaccharomycetaceae</taxon>
        <taxon>Schizosaccharomyces</taxon>
    </lineage>
</organism>
<dbReference type="Gene3D" id="3.30.428.10">
    <property type="entry name" value="HIT-like"/>
    <property type="match status" value="1"/>
</dbReference>
<dbReference type="GO" id="GO:0000012">
    <property type="term" value="P:single strand break repair"/>
    <property type="evidence" value="ECO:0000318"/>
    <property type="project" value="GO_Central"/>
</dbReference>
<dbReference type="OrthoDB" id="21243at2759"/>